<proteinExistence type="predicted"/>
<dbReference type="GO" id="GO:0016787">
    <property type="term" value="F:hydrolase activity"/>
    <property type="evidence" value="ECO:0007669"/>
    <property type="project" value="UniProtKB-KW"/>
</dbReference>
<dbReference type="EMBL" id="CP080095">
    <property type="protein sequence ID" value="QYD67757.1"/>
    <property type="molecule type" value="Genomic_DNA"/>
</dbReference>
<dbReference type="InterPro" id="IPR029058">
    <property type="entry name" value="AB_hydrolase_fold"/>
</dbReference>
<dbReference type="PANTHER" id="PTHR43798:SF5">
    <property type="entry name" value="MONOACYLGLYCEROL LIPASE ABHD6"/>
    <property type="match status" value="1"/>
</dbReference>
<dbReference type="InterPro" id="IPR050266">
    <property type="entry name" value="AB_hydrolase_sf"/>
</dbReference>
<protein>
    <submittedName>
        <fullName evidence="2">Alpha/beta hydrolase</fullName>
    </submittedName>
</protein>
<reference evidence="2 3" key="1">
    <citation type="submission" date="2021-07" db="EMBL/GenBank/DDBJ databases">
        <title>Paraburkholderia edwinii protects Aspergillus sp. from phenazines by acting as a toxin sponge.</title>
        <authorList>
            <person name="Dahlstrom K.M."/>
            <person name="Newman D.K."/>
        </authorList>
    </citation>
    <scope>NUCLEOTIDE SEQUENCE [LARGE SCALE GENOMIC DNA]</scope>
    <source>
        <strain evidence="2 3">Pe01</strain>
    </source>
</reference>
<evidence type="ECO:0000259" key="1">
    <source>
        <dbReference type="Pfam" id="PF00561"/>
    </source>
</evidence>
<keyword evidence="3" id="KW-1185">Reference proteome</keyword>
<dbReference type="Proteomes" id="UP000826462">
    <property type="component" value="Chromosome 1"/>
</dbReference>
<dbReference type="SUPFAM" id="SSF53474">
    <property type="entry name" value="alpha/beta-Hydrolases"/>
    <property type="match status" value="1"/>
</dbReference>
<evidence type="ECO:0000313" key="2">
    <source>
        <dbReference type="EMBL" id="QYD67757.1"/>
    </source>
</evidence>
<gene>
    <name evidence="2" type="ORF">KZJ38_15670</name>
</gene>
<dbReference type="PRINTS" id="PR00111">
    <property type="entry name" value="ABHYDROLASE"/>
</dbReference>
<dbReference type="Pfam" id="PF00561">
    <property type="entry name" value="Abhydrolase_1"/>
    <property type="match status" value="1"/>
</dbReference>
<dbReference type="PANTHER" id="PTHR43798">
    <property type="entry name" value="MONOACYLGLYCEROL LIPASE"/>
    <property type="match status" value="1"/>
</dbReference>
<name>A0ABX8UFW8_9BURK</name>
<dbReference type="RefSeq" id="WP_219796993.1">
    <property type="nucleotide sequence ID" value="NZ_CP080095.1"/>
</dbReference>
<feature type="domain" description="AB hydrolase-1" evidence="1">
    <location>
        <begin position="61"/>
        <end position="290"/>
    </location>
</feature>
<organism evidence="2 3">
    <name type="scientific">Paraburkholderia edwinii</name>
    <dbReference type="NCBI Taxonomy" id="2861782"/>
    <lineage>
        <taxon>Bacteria</taxon>
        <taxon>Pseudomonadati</taxon>
        <taxon>Pseudomonadota</taxon>
        <taxon>Betaproteobacteria</taxon>
        <taxon>Burkholderiales</taxon>
        <taxon>Burkholderiaceae</taxon>
        <taxon>Paraburkholderia</taxon>
    </lineage>
</organism>
<accession>A0ABX8UFW8</accession>
<dbReference type="Gene3D" id="3.40.50.1820">
    <property type="entry name" value="alpha/beta hydrolase"/>
    <property type="match status" value="1"/>
</dbReference>
<sequence>MNNKAVLSTDSKEGQMSADIAKADLRSGKEGVTLQTAPTLYVDGGGIQFAWRRLGPKNGIPLVLLQHFSGNIDAWDPPVVNALADERPVIVFDNAGVGRSTGQTPDSVEAMARDAITFMTSLGLHQVDLLGFSLGGCVAQQIASVRGDLVRKLILVGTAPQGGEQHLMAVLQAAFADTNAPDPRLPLFFTSSANSQSAGLAFLQRARERTEDRDVESGSAVNGSQAKALISWCAVVDPAHTILRSIDHPTLVVSGSTDTMLPVDNAYTMYKAMKNAQLILYPDSGHGVMFQYPEIFVRNALSFLNA</sequence>
<dbReference type="InterPro" id="IPR000073">
    <property type="entry name" value="AB_hydrolase_1"/>
</dbReference>
<evidence type="ECO:0000313" key="3">
    <source>
        <dbReference type="Proteomes" id="UP000826462"/>
    </source>
</evidence>
<keyword evidence="2" id="KW-0378">Hydrolase</keyword>